<protein>
    <recommendedName>
        <fullName evidence="4">TITAN-like protein</fullName>
    </recommendedName>
</protein>
<dbReference type="Proteomes" id="UP001174677">
    <property type="component" value="Chromosome 17"/>
</dbReference>
<feature type="compositionally biased region" description="Basic and acidic residues" evidence="1">
    <location>
        <begin position="388"/>
        <end position="414"/>
    </location>
</feature>
<dbReference type="Pfam" id="PF14968">
    <property type="entry name" value="CCDC84"/>
    <property type="match status" value="1"/>
</dbReference>
<dbReference type="InterPro" id="IPR028015">
    <property type="entry name" value="CCDC84-like"/>
</dbReference>
<evidence type="ECO:0000313" key="3">
    <source>
        <dbReference type="Proteomes" id="UP001174677"/>
    </source>
</evidence>
<feature type="region of interest" description="Disordered" evidence="1">
    <location>
        <begin position="282"/>
        <end position="303"/>
    </location>
</feature>
<keyword evidence="3" id="KW-1185">Reference proteome</keyword>
<evidence type="ECO:0000313" key="2">
    <source>
        <dbReference type="EMBL" id="KAJ9140162.1"/>
    </source>
</evidence>
<gene>
    <name evidence="2" type="ORF">P3X46_030842</name>
</gene>
<organism evidence="2 3">
    <name type="scientific">Hevea brasiliensis</name>
    <name type="common">Para rubber tree</name>
    <name type="synonym">Siphonia brasiliensis</name>
    <dbReference type="NCBI Taxonomy" id="3981"/>
    <lineage>
        <taxon>Eukaryota</taxon>
        <taxon>Viridiplantae</taxon>
        <taxon>Streptophyta</taxon>
        <taxon>Embryophyta</taxon>
        <taxon>Tracheophyta</taxon>
        <taxon>Spermatophyta</taxon>
        <taxon>Magnoliopsida</taxon>
        <taxon>eudicotyledons</taxon>
        <taxon>Gunneridae</taxon>
        <taxon>Pentapetalae</taxon>
        <taxon>rosids</taxon>
        <taxon>fabids</taxon>
        <taxon>Malpighiales</taxon>
        <taxon>Euphorbiaceae</taxon>
        <taxon>Crotonoideae</taxon>
        <taxon>Micrandreae</taxon>
        <taxon>Hevea</taxon>
    </lineage>
</organism>
<proteinExistence type="predicted"/>
<reference evidence="2" key="1">
    <citation type="journal article" date="2023" name="Plant Biotechnol. J.">
        <title>Chromosome-level wild Hevea brasiliensis genome provides new tools for genomic-assisted breeding and valuable loci to elevate rubber yield.</title>
        <authorList>
            <person name="Cheng H."/>
            <person name="Song X."/>
            <person name="Hu Y."/>
            <person name="Wu T."/>
            <person name="Yang Q."/>
            <person name="An Z."/>
            <person name="Feng S."/>
            <person name="Deng Z."/>
            <person name="Wu W."/>
            <person name="Zeng X."/>
            <person name="Tu M."/>
            <person name="Wang X."/>
            <person name="Huang H."/>
        </authorList>
    </citation>
    <scope>NUCLEOTIDE SEQUENCE</scope>
    <source>
        <strain evidence="2">MT/VB/25A 57/8</strain>
    </source>
</reference>
<sequence length="432" mass="48993">MNAMNEKKINNNKKKCEFEFCKVCNLNHDKGHRHKYFPNHKKSLSAFLSRFQSKLADIRFFLKNPSVLRPEHASRNRFWCVFCDADIDEISSSFACANAINHLASEDHVKNLKHFLWKYGGEMNHMDAYRILEADVAKWEKNCKSLVNEAAPSNDRSNMLQVGPSNDIRNELKNKNINDFENCTFDPIKSNLSNGVMPLHYFTNEYQISHSGLSADTNVGPFVHDAIFSIPADAWISNDLAVDWNSQQPLPYKNLISSSDLSYRGVSQGYQGGGMVNGVTSSQGSHNITQTSATPPKKAGGNVHTGGPPPWFEATEENHLSAELKPISSSFISLSNKPGKKLNPKRVGAAWAERRKIELEMEKRGEIVKSDCDDNWLPNFGRVWQSGSRKESRKEFEKEKQKLPKVESHSEMPLKIKPYISKRMRRDASESE</sequence>
<comment type="caution">
    <text evidence="2">The sequence shown here is derived from an EMBL/GenBank/DDBJ whole genome shotgun (WGS) entry which is preliminary data.</text>
</comment>
<dbReference type="EMBL" id="JARPOI010000017">
    <property type="protein sequence ID" value="KAJ9140162.1"/>
    <property type="molecule type" value="Genomic_DNA"/>
</dbReference>
<feature type="compositionally biased region" description="Polar residues" evidence="1">
    <location>
        <begin position="282"/>
        <end position="294"/>
    </location>
</feature>
<dbReference type="PANTHER" id="PTHR31198:SF1">
    <property type="entry name" value="CENTROSOMAL AT-AC SPLICING FACTOR"/>
    <property type="match status" value="1"/>
</dbReference>
<evidence type="ECO:0008006" key="4">
    <source>
        <dbReference type="Google" id="ProtNLM"/>
    </source>
</evidence>
<name>A0ABQ9KKA8_HEVBR</name>
<accession>A0ABQ9KKA8</accession>
<dbReference type="PANTHER" id="PTHR31198">
    <property type="entry name" value="COILED-COIL DOMAIN-CONTAINING PROTEIN 84"/>
    <property type="match status" value="1"/>
</dbReference>
<feature type="region of interest" description="Disordered" evidence="1">
    <location>
        <begin position="385"/>
        <end position="432"/>
    </location>
</feature>
<evidence type="ECO:0000256" key="1">
    <source>
        <dbReference type="SAM" id="MobiDB-lite"/>
    </source>
</evidence>